<accession>A0A4P2VKY8</accession>
<evidence type="ECO:0000313" key="11">
    <source>
        <dbReference type="EMBL" id="BBH52390.1"/>
    </source>
</evidence>
<dbReference type="SMART" id="SM00563">
    <property type="entry name" value="PlsC"/>
    <property type="match status" value="1"/>
</dbReference>
<evidence type="ECO:0000256" key="2">
    <source>
        <dbReference type="ARBA" id="ARBA00004765"/>
    </source>
</evidence>
<dbReference type="Pfam" id="PF19277">
    <property type="entry name" value="GPAT_C"/>
    <property type="match status" value="2"/>
</dbReference>
<keyword evidence="6 11" id="KW-0808">Transferase</keyword>
<dbReference type="GO" id="GO:0012505">
    <property type="term" value="C:endomembrane system"/>
    <property type="evidence" value="ECO:0007669"/>
    <property type="project" value="UniProtKB-SubCell"/>
</dbReference>
<evidence type="ECO:0000256" key="5">
    <source>
        <dbReference type="ARBA" id="ARBA00013432"/>
    </source>
</evidence>
<sequence length="893" mass="102964">MYSMLGIHFRRWAWLISPLASFMRIRIYPKSITKESIQESLNNKSVVYVLPRMSIIDTLVLNKALNEFALKKVALEAKPKRFRSSALMAIKTSSLIFSNSSRDSFLSDFVRLIRNDPRAKSEKLIFIPVSIFWSRAPERHEKSFFLRSLFPDDGTGNGLQKLFMLALHRGEVNISFGKIFHSPLIELQNIESNKTDSTTAIATQENTENIETEYENARKMRRLFNIEFAKERAAAFGPVLYDNEKISQWILNSQSTKNFIQSSDNPLKTEQQIVRYIREIGANYNYVTIRALEKVFDFIWTKIFEGVRVRNFEHIERVAKDGQILWMPSHRSHFDYLLLSYVLFKKGFVIPHIAAGINLNFWPIGSILRKGGAFFIRRSFAGNRIYAHTFTEYVNFLLQNSFPVEFFHEGGRSRIGKLLQPKVGMLSICVQSILTRKAENTYIVPVYFGYDKVMEDDTYAKELKGAKKQKENALQFLNGVRKVFSNYGSVDVSFGDPLRIGDIWREYIEKIKKESNSEFHIDPAKALPENLTYLPENFDARDPQVQGFVKYLSKRVNQKINGAATASDTSLLAACLLTSQEKCIQYKSLQFQVILMHYLINSLAKPLNWKISTSSNADNSLSYLMSHYQNNDSESSLISNTEIILSDNISNSIINLANQIFNAGERWSLMKKIKNNNNEFEFTRNDEKEMNLWWYRGTIFHILAPFGIIADILLSEKSHYPVNQLEGKMSSIRRIWQDDLYWDSKTSSQLITQSCLDIFVKLQFIKIENDLIILSKENSILDSLQFLSRIVKPEIELYGIQLATAIELVKEKGSFTRDELIQKTITTHSAAFLRTIAIQPPIFSKVFAQRTFESYFKAGVFIPHKNIKFSLDATSLNAFSDFLDVTLWSDFVP</sequence>
<dbReference type="Proteomes" id="UP000291236">
    <property type="component" value="Chromosome"/>
</dbReference>
<evidence type="ECO:0000313" key="12">
    <source>
        <dbReference type="Proteomes" id="UP000291236"/>
    </source>
</evidence>
<evidence type="ECO:0000256" key="4">
    <source>
        <dbReference type="ARBA" id="ARBA00013113"/>
    </source>
</evidence>
<dbReference type="EC" id="2.3.1.15" evidence="4"/>
<dbReference type="AlphaFoldDB" id="A0A4P2VKY8"/>
<dbReference type="PANTHER" id="PTHR12563:SF17">
    <property type="entry name" value="DIHYDROXYACETONE PHOSPHATE ACYLTRANSFERASE"/>
    <property type="match status" value="1"/>
</dbReference>
<evidence type="ECO:0000256" key="3">
    <source>
        <dbReference type="ARBA" id="ARBA00007937"/>
    </source>
</evidence>
<protein>
    <recommendedName>
        <fullName evidence="5">Glycerol-3-phosphate acyltransferase</fullName>
        <ecNumber evidence="4">2.3.1.15</ecNumber>
    </recommendedName>
</protein>
<comment type="pathway">
    <text evidence="2">Phospholipid metabolism; CDP-diacylglycerol biosynthesis; CDP-diacylglycerol from sn-glycerol 3-phosphate: step 1/3.</text>
</comment>
<feature type="domain" description="Phospholipid/glycerol acyltransferase" evidence="10">
    <location>
        <begin position="324"/>
        <end position="451"/>
    </location>
</feature>
<proteinExistence type="inferred from homology"/>
<dbReference type="SUPFAM" id="SSF69593">
    <property type="entry name" value="Glycerol-3-phosphate (1)-acyltransferase"/>
    <property type="match status" value="1"/>
</dbReference>
<evidence type="ECO:0000256" key="6">
    <source>
        <dbReference type="ARBA" id="ARBA00022679"/>
    </source>
</evidence>
<dbReference type="EMBL" id="AP019368">
    <property type="protein sequence ID" value="BBH52390.1"/>
    <property type="molecule type" value="Genomic_DNA"/>
</dbReference>
<name>A0A4P2VKY8_FLUSA</name>
<dbReference type="KEGG" id="sbf:JCM31447_08310"/>
<comment type="subcellular location">
    <subcellularLocation>
        <location evidence="1">Endomembrane system</location>
        <topology evidence="1">Peripheral membrane protein</topology>
    </subcellularLocation>
</comment>
<dbReference type="RefSeq" id="WP_130606850.1">
    <property type="nucleotide sequence ID" value="NZ_AP019368.1"/>
</dbReference>
<dbReference type="GO" id="GO:0004366">
    <property type="term" value="F:glycerol-3-phosphate O-acyltransferase activity"/>
    <property type="evidence" value="ECO:0007669"/>
    <property type="project" value="UniProtKB-EC"/>
</dbReference>
<keyword evidence="7" id="KW-0472">Membrane</keyword>
<organism evidence="11 12">
    <name type="scientific">Fluviispira sanaruensis</name>
    <dbReference type="NCBI Taxonomy" id="2493639"/>
    <lineage>
        <taxon>Bacteria</taxon>
        <taxon>Pseudomonadati</taxon>
        <taxon>Bdellovibrionota</taxon>
        <taxon>Oligoflexia</taxon>
        <taxon>Silvanigrellales</taxon>
        <taxon>Silvanigrellaceae</taxon>
        <taxon>Fluviispira</taxon>
    </lineage>
</organism>
<evidence type="ECO:0000256" key="1">
    <source>
        <dbReference type="ARBA" id="ARBA00004184"/>
    </source>
</evidence>
<dbReference type="GO" id="GO:0016024">
    <property type="term" value="P:CDP-diacylglycerol biosynthetic process"/>
    <property type="evidence" value="ECO:0007669"/>
    <property type="project" value="UniProtKB-UniPathway"/>
</dbReference>
<dbReference type="InterPro" id="IPR041728">
    <property type="entry name" value="GPAT/DHAPAT_LPLAT"/>
</dbReference>
<keyword evidence="8 11" id="KW-0012">Acyltransferase</keyword>
<dbReference type="PANTHER" id="PTHR12563">
    <property type="entry name" value="GLYCEROL-3-PHOSPHATE ACYLTRANSFERASE"/>
    <property type="match status" value="1"/>
</dbReference>
<reference evidence="11 12" key="1">
    <citation type="submission" date="2018-12" db="EMBL/GenBank/DDBJ databases">
        <title>Rubrispira sanarue gen. nov., sp., nov., a member of the order Silvanigrellales, isolated from a brackish lake in Hamamatsu Japan.</title>
        <authorList>
            <person name="Maejima Y."/>
            <person name="Iino T."/>
            <person name="Muraguchi Y."/>
            <person name="Fukuda K."/>
            <person name="Nojiri H."/>
            <person name="Ohkuma M."/>
            <person name="Moriuchi R."/>
            <person name="Dohra H."/>
            <person name="Kimbara K."/>
            <person name="Shintani M."/>
        </authorList>
    </citation>
    <scope>NUCLEOTIDE SEQUENCE [LARGE SCALE GENOMIC DNA]</scope>
    <source>
        <strain evidence="11 12">RF1110005</strain>
    </source>
</reference>
<comment type="catalytic activity">
    <reaction evidence="9">
        <text>sn-glycerol 3-phosphate + an acyl-CoA = a 1-acyl-sn-glycero-3-phosphate + CoA</text>
        <dbReference type="Rhea" id="RHEA:15325"/>
        <dbReference type="ChEBI" id="CHEBI:57287"/>
        <dbReference type="ChEBI" id="CHEBI:57597"/>
        <dbReference type="ChEBI" id="CHEBI:57970"/>
        <dbReference type="ChEBI" id="CHEBI:58342"/>
        <dbReference type="EC" id="2.3.1.15"/>
    </reaction>
</comment>
<dbReference type="GO" id="GO:0006631">
    <property type="term" value="P:fatty acid metabolic process"/>
    <property type="evidence" value="ECO:0007669"/>
    <property type="project" value="TreeGrafter"/>
</dbReference>
<evidence type="ECO:0000259" key="10">
    <source>
        <dbReference type="SMART" id="SM00563"/>
    </source>
</evidence>
<dbReference type="InterPro" id="IPR002123">
    <property type="entry name" value="Plipid/glycerol_acylTrfase"/>
</dbReference>
<dbReference type="InterPro" id="IPR022284">
    <property type="entry name" value="GPAT/DHAPAT"/>
</dbReference>
<evidence type="ECO:0000256" key="8">
    <source>
        <dbReference type="ARBA" id="ARBA00023315"/>
    </source>
</evidence>
<dbReference type="Pfam" id="PF01553">
    <property type="entry name" value="Acyltransferase"/>
    <property type="match status" value="1"/>
</dbReference>
<comment type="similarity">
    <text evidence="3">Belongs to the GPAT/DAPAT family.</text>
</comment>
<dbReference type="UniPathway" id="UPA00557">
    <property type="reaction ID" value="UER00612"/>
</dbReference>
<dbReference type="CDD" id="cd07993">
    <property type="entry name" value="LPLAT_DHAPAT-like"/>
    <property type="match status" value="1"/>
</dbReference>
<keyword evidence="12" id="KW-1185">Reference proteome</keyword>
<dbReference type="PIRSF" id="PIRSF000437">
    <property type="entry name" value="GPAT_DHAPAT"/>
    <property type="match status" value="1"/>
</dbReference>
<gene>
    <name evidence="11" type="primary">plsB</name>
    <name evidence="11" type="ORF">JCM31447_08310</name>
</gene>
<dbReference type="InterPro" id="IPR045520">
    <property type="entry name" value="GPAT/DHAPAT_C"/>
</dbReference>
<evidence type="ECO:0000256" key="9">
    <source>
        <dbReference type="ARBA" id="ARBA00048427"/>
    </source>
</evidence>
<evidence type="ECO:0000256" key="7">
    <source>
        <dbReference type="ARBA" id="ARBA00023136"/>
    </source>
</evidence>
<dbReference type="OrthoDB" id="335193at2"/>